<dbReference type="EMBL" id="CP120678">
    <property type="protein sequence ID" value="WIW69846.1"/>
    <property type="molecule type" value="Genomic_DNA"/>
</dbReference>
<protein>
    <submittedName>
        <fullName evidence="1">Uncharacterized protein</fullName>
    </submittedName>
</protein>
<accession>A0A9Y2AHG5</accession>
<reference evidence="1" key="1">
    <citation type="submission" date="2023-03" db="EMBL/GenBank/DDBJ databases">
        <title>Selenobaculum gbiensis gen. nov. sp. nov., a new bacterium isolated from the gut microbiota of IBD patient.</title>
        <authorList>
            <person name="Yeo S."/>
            <person name="Park H."/>
            <person name="Huh C.S."/>
        </authorList>
    </citation>
    <scope>NUCLEOTIDE SEQUENCE</scope>
    <source>
        <strain evidence="1">ICN-92133</strain>
    </source>
</reference>
<dbReference type="RefSeq" id="WP_147669837.1">
    <property type="nucleotide sequence ID" value="NZ_CP120678.1"/>
</dbReference>
<dbReference type="KEGG" id="sgbi:P3F81_07930"/>
<evidence type="ECO:0000313" key="2">
    <source>
        <dbReference type="Proteomes" id="UP001243623"/>
    </source>
</evidence>
<name>A0A9Y2AHG5_9FIRM</name>
<dbReference type="AlphaFoldDB" id="A0A9Y2AHG5"/>
<dbReference type="Proteomes" id="UP001243623">
    <property type="component" value="Chromosome"/>
</dbReference>
<proteinExistence type="predicted"/>
<keyword evidence="2" id="KW-1185">Reference proteome</keyword>
<gene>
    <name evidence="1" type="ORF">P3F81_07930</name>
</gene>
<sequence>MATVRNINGTSDRKPDEFDSWKDFWESRTGKSFDNCSCIGCSNKAEIGGHVQKESANSRDFWYITPLCQNCNHKTEPFSVVDYNLERINPYD</sequence>
<organism evidence="1 2">
    <name type="scientific">Selenobaculum gibii</name>
    <dbReference type="NCBI Taxonomy" id="3054208"/>
    <lineage>
        <taxon>Bacteria</taxon>
        <taxon>Bacillati</taxon>
        <taxon>Bacillota</taxon>
        <taxon>Negativicutes</taxon>
        <taxon>Selenomonadales</taxon>
        <taxon>Selenomonadaceae</taxon>
        <taxon>Selenobaculum</taxon>
    </lineage>
</organism>
<evidence type="ECO:0000313" key="1">
    <source>
        <dbReference type="EMBL" id="WIW69846.1"/>
    </source>
</evidence>